<gene>
    <name evidence="5" type="ORF">PEVE_00040218</name>
</gene>
<dbReference type="EMBL" id="CALNXI010000729">
    <property type="protein sequence ID" value="CAH3041359.1"/>
    <property type="molecule type" value="Genomic_DNA"/>
</dbReference>
<dbReference type="SUPFAM" id="SSF47473">
    <property type="entry name" value="EF-hand"/>
    <property type="match status" value="1"/>
</dbReference>
<dbReference type="InterPro" id="IPR002048">
    <property type="entry name" value="EF_hand_dom"/>
</dbReference>
<comment type="caution">
    <text evidence="5">The sequence shown here is derived from an EMBL/GenBank/DDBJ whole genome shotgun (WGS) entry which is preliminary data.</text>
</comment>
<dbReference type="Gene3D" id="1.10.238.10">
    <property type="entry name" value="EF-hand"/>
    <property type="match status" value="1"/>
</dbReference>
<organism evidence="5 6">
    <name type="scientific">Porites evermanni</name>
    <dbReference type="NCBI Taxonomy" id="104178"/>
    <lineage>
        <taxon>Eukaryota</taxon>
        <taxon>Metazoa</taxon>
        <taxon>Cnidaria</taxon>
        <taxon>Anthozoa</taxon>
        <taxon>Hexacorallia</taxon>
        <taxon>Scleractinia</taxon>
        <taxon>Fungiina</taxon>
        <taxon>Poritidae</taxon>
        <taxon>Porites</taxon>
    </lineage>
</organism>
<sequence length="808" mass="92479">MKLEDVFHEYDPLRKGHVSRDDFRKACKEIFQELLTEEQMNGIQSHYCSDDRPDQCNWSSFMHDAESGTTAQSDGDLETKTPTKEVILKKVAQSLKDKDVMDLLARPTSQDAISNKIDEVEFDEEQLFQHISEAIDREDMKVIMEIYTDDLGFRHQEFFNDLKELADFSGKARVSSRKNTASTSSTSISVDIPEHKSQSSSKPSATAVRRNRGRFSISYEALVWIVFLVLTTLCVVDHFVLQGDAVLKRGGKLPKRIWGTNLGETITNVVWAVTARLIITSQNLMFYTMLWCFPNFIAETCPGWLTVEGIREVHVRIHRLAGIFLIAIPSLAHVLVIFVPPLIDGTALKYYPPSNFNYSSSPGHLNWSKIWDPAAVQGWTFNDHTGVHLTSDEIYRFVLMIVLFCLLFPLSRSNYLNHRSYSLAMTLHAFAGIWYAIDNIRKITHGLAHVFNLPILIIWCVDRILSIFLYRYHRGHIVRKEVLGNNEYVVLYVKLAKNVKIAVGDVYYLHHQVRDNTEILPQRSHPFTTFGNLSQDSTWDIGFVMSIIDDDKQLCLPWTNWLAEVEKTSLLHVWGPYRSSVAKLYHQLVRESEDTERPSHYLLFATGSGCGYLLDILSFLAHTAPSQRSSPSHKQIAIDIFYSVRSKAFYNFFRKPIEELLKKIKNKNAATVTFQFHVSSSREELNEADESPAAETHTRLINGRMDFEKILKSAHKKSRCYFVRRPAIAEQLEEICKRKGIKLTKDYTNGREDQKDRPLLIKYFKIGFWVVLSVITVCVVVGLVADVRSIKKSLQGHGFNGTSLVSAF</sequence>
<dbReference type="InterPro" id="IPR039261">
    <property type="entry name" value="FNR_nucleotide-bd"/>
</dbReference>
<feature type="domain" description="EF-hand" evidence="4">
    <location>
        <begin position="1"/>
        <end position="33"/>
    </location>
</feature>
<name>A0ABN8N4B4_9CNID</name>
<dbReference type="InterPro" id="IPR050369">
    <property type="entry name" value="RBOH/FRE"/>
</dbReference>
<evidence type="ECO:0000256" key="2">
    <source>
        <dbReference type="SAM" id="MobiDB-lite"/>
    </source>
</evidence>
<feature type="region of interest" description="Disordered" evidence="2">
    <location>
        <begin position="185"/>
        <end position="205"/>
    </location>
</feature>
<accession>A0ABN8N4B4</accession>
<dbReference type="InterPro" id="IPR011992">
    <property type="entry name" value="EF-hand-dom_pair"/>
</dbReference>
<dbReference type="Gene3D" id="3.40.50.80">
    <property type="entry name" value="Nucleotide-binding domain of ferredoxin-NADP reductase (FNR) module"/>
    <property type="match status" value="1"/>
</dbReference>
<feature type="transmembrane region" description="Helical" evidence="3">
    <location>
        <begin position="449"/>
        <end position="470"/>
    </location>
</feature>
<evidence type="ECO:0000259" key="4">
    <source>
        <dbReference type="PROSITE" id="PS50222"/>
    </source>
</evidence>
<dbReference type="PANTHER" id="PTHR11972">
    <property type="entry name" value="NADPH OXIDASE"/>
    <property type="match status" value="1"/>
</dbReference>
<keyword evidence="3" id="KW-0472">Membrane</keyword>
<reference evidence="5 6" key="1">
    <citation type="submission" date="2022-05" db="EMBL/GenBank/DDBJ databases">
        <authorList>
            <consortium name="Genoscope - CEA"/>
            <person name="William W."/>
        </authorList>
    </citation>
    <scope>NUCLEOTIDE SEQUENCE [LARGE SCALE GENOMIC DNA]</scope>
</reference>
<keyword evidence="3" id="KW-1133">Transmembrane helix</keyword>
<feature type="transmembrane region" description="Helical" evidence="3">
    <location>
        <begin position="394"/>
        <end position="411"/>
    </location>
</feature>
<proteinExistence type="predicted"/>
<feature type="region of interest" description="Disordered" evidence="2">
    <location>
        <begin position="59"/>
        <end position="81"/>
    </location>
</feature>
<dbReference type="Proteomes" id="UP001159427">
    <property type="component" value="Unassembled WGS sequence"/>
</dbReference>
<dbReference type="PROSITE" id="PS50222">
    <property type="entry name" value="EF_HAND_2"/>
    <property type="match status" value="1"/>
</dbReference>
<feature type="transmembrane region" description="Helical" evidence="3">
    <location>
        <begin position="221"/>
        <end position="241"/>
    </location>
</feature>
<evidence type="ECO:0000256" key="3">
    <source>
        <dbReference type="SAM" id="Phobius"/>
    </source>
</evidence>
<feature type="transmembrane region" description="Helical" evidence="3">
    <location>
        <begin position="319"/>
        <end position="343"/>
    </location>
</feature>
<evidence type="ECO:0000313" key="5">
    <source>
        <dbReference type="EMBL" id="CAH3041359.1"/>
    </source>
</evidence>
<keyword evidence="1" id="KW-0560">Oxidoreductase</keyword>
<evidence type="ECO:0000313" key="6">
    <source>
        <dbReference type="Proteomes" id="UP001159427"/>
    </source>
</evidence>
<feature type="transmembrane region" description="Helical" evidence="3">
    <location>
        <begin position="766"/>
        <end position="785"/>
    </location>
</feature>
<keyword evidence="6" id="KW-1185">Reference proteome</keyword>
<keyword evidence="3" id="KW-0812">Transmembrane</keyword>
<feature type="transmembrane region" description="Helical" evidence="3">
    <location>
        <begin position="420"/>
        <end position="437"/>
    </location>
</feature>
<feature type="transmembrane region" description="Helical" evidence="3">
    <location>
        <begin position="262"/>
        <end position="279"/>
    </location>
</feature>
<dbReference type="PANTHER" id="PTHR11972:SF153">
    <property type="entry name" value="SUPEROXIDE-GENERATING NADPH OXIDASE HEAVY CHAIN SUBUNIT A"/>
    <property type="match status" value="1"/>
</dbReference>
<protein>
    <recommendedName>
        <fullName evidence="4">EF-hand domain-containing protein</fullName>
    </recommendedName>
</protein>
<evidence type="ECO:0000256" key="1">
    <source>
        <dbReference type="ARBA" id="ARBA00023002"/>
    </source>
</evidence>